<reference evidence="2 3" key="1">
    <citation type="submission" date="2019-06" db="EMBL/GenBank/DDBJ databases">
        <title>Whole genome shotgun sequence of Nitrobacter winogradskyi NBRC 14297.</title>
        <authorList>
            <person name="Hosoyama A."/>
            <person name="Uohara A."/>
            <person name="Ohji S."/>
            <person name="Ichikawa N."/>
        </authorList>
    </citation>
    <scope>NUCLEOTIDE SEQUENCE [LARGE SCALE GENOMIC DNA]</scope>
    <source>
        <strain evidence="2 3">NBRC 14297</strain>
    </source>
</reference>
<dbReference type="AlphaFoldDB" id="A0A4Y3WET3"/>
<dbReference type="EMBL" id="BJNF01000106">
    <property type="protein sequence ID" value="GEC17394.1"/>
    <property type="molecule type" value="Genomic_DNA"/>
</dbReference>
<name>A0A4Y3WET3_NITWI</name>
<protein>
    <recommendedName>
        <fullName evidence="4">DUF2934 domain-containing protein</fullName>
    </recommendedName>
</protein>
<dbReference type="Proteomes" id="UP000318825">
    <property type="component" value="Unassembled WGS sequence"/>
</dbReference>
<evidence type="ECO:0000313" key="2">
    <source>
        <dbReference type="EMBL" id="GEC17394.1"/>
    </source>
</evidence>
<dbReference type="OrthoDB" id="9811127at2"/>
<proteinExistence type="predicted"/>
<comment type="caution">
    <text evidence="2">The sequence shown here is derived from an EMBL/GenBank/DDBJ whole genome shotgun (WGS) entry which is preliminary data.</text>
</comment>
<accession>A0A4Y3WET3</accession>
<evidence type="ECO:0000313" key="3">
    <source>
        <dbReference type="Proteomes" id="UP000318825"/>
    </source>
</evidence>
<evidence type="ECO:0008006" key="4">
    <source>
        <dbReference type="Google" id="ProtNLM"/>
    </source>
</evidence>
<evidence type="ECO:0000256" key="1">
    <source>
        <dbReference type="SAM" id="MobiDB-lite"/>
    </source>
</evidence>
<dbReference type="InterPro" id="IPR021327">
    <property type="entry name" value="DUF2934"/>
</dbReference>
<dbReference type="Pfam" id="PF11154">
    <property type="entry name" value="DUF2934"/>
    <property type="match status" value="1"/>
</dbReference>
<sequence>MKNPTKAQVRRRSFELWQQAGFPEGRDNEFEQRASQELRAEEKQRSDPA</sequence>
<gene>
    <name evidence="2" type="ORF">NWI01_32860</name>
</gene>
<organism evidence="2 3">
    <name type="scientific">Nitrobacter winogradskyi</name>
    <name type="common">Nitrobacter agilis</name>
    <dbReference type="NCBI Taxonomy" id="913"/>
    <lineage>
        <taxon>Bacteria</taxon>
        <taxon>Pseudomonadati</taxon>
        <taxon>Pseudomonadota</taxon>
        <taxon>Alphaproteobacteria</taxon>
        <taxon>Hyphomicrobiales</taxon>
        <taxon>Nitrobacteraceae</taxon>
        <taxon>Nitrobacter</taxon>
    </lineage>
</organism>
<dbReference type="RefSeq" id="WP_141385142.1">
    <property type="nucleotide sequence ID" value="NZ_BJNF01000106.1"/>
</dbReference>
<feature type="compositionally biased region" description="Basic and acidic residues" evidence="1">
    <location>
        <begin position="24"/>
        <end position="49"/>
    </location>
</feature>
<feature type="region of interest" description="Disordered" evidence="1">
    <location>
        <begin position="1"/>
        <end position="49"/>
    </location>
</feature>